<evidence type="ECO:0000256" key="2">
    <source>
        <dbReference type="ARBA" id="ARBA00022475"/>
    </source>
</evidence>
<accession>A0ABV7YRN2</accession>
<feature type="transmembrane region" description="Helical" evidence="8">
    <location>
        <begin position="82"/>
        <end position="101"/>
    </location>
</feature>
<feature type="transmembrane region" description="Helical" evidence="8">
    <location>
        <begin position="259"/>
        <end position="283"/>
    </location>
</feature>
<feature type="transmembrane region" description="Helical" evidence="8">
    <location>
        <begin position="143"/>
        <end position="160"/>
    </location>
</feature>
<keyword evidence="6 8" id="KW-0472">Membrane</keyword>
<dbReference type="PANTHER" id="PTHR22926">
    <property type="entry name" value="PHOSPHO-N-ACETYLMURAMOYL-PENTAPEPTIDE-TRANSFERASE"/>
    <property type="match status" value="1"/>
</dbReference>
<dbReference type="InterPro" id="IPR018480">
    <property type="entry name" value="PNAcMuramoyl-5peptid_Trfase_CS"/>
</dbReference>
<evidence type="ECO:0000256" key="6">
    <source>
        <dbReference type="ARBA" id="ARBA00023136"/>
    </source>
</evidence>
<comment type="caution">
    <text evidence="9">The sequence shown here is derived from an EMBL/GenBank/DDBJ whole genome shotgun (WGS) entry which is preliminary data.</text>
</comment>
<keyword evidence="10" id="KW-1185">Reference proteome</keyword>
<evidence type="ECO:0000256" key="5">
    <source>
        <dbReference type="ARBA" id="ARBA00022989"/>
    </source>
</evidence>
<dbReference type="EMBL" id="JBHRYQ010000001">
    <property type="protein sequence ID" value="MFC3809834.1"/>
    <property type="molecule type" value="Genomic_DNA"/>
</dbReference>
<organism evidence="9 10">
    <name type="scientific">Lacihabitans lacunae</name>
    <dbReference type="NCBI Taxonomy" id="1028214"/>
    <lineage>
        <taxon>Bacteria</taxon>
        <taxon>Pseudomonadati</taxon>
        <taxon>Bacteroidota</taxon>
        <taxon>Cytophagia</taxon>
        <taxon>Cytophagales</taxon>
        <taxon>Leadbetterellaceae</taxon>
        <taxon>Lacihabitans</taxon>
    </lineage>
</organism>
<feature type="transmembrane region" description="Helical" evidence="8">
    <location>
        <begin position="113"/>
        <end position="137"/>
    </location>
</feature>
<dbReference type="RefSeq" id="WP_379835401.1">
    <property type="nucleotide sequence ID" value="NZ_JBHRYQ010000001.1"/>
</dbReference>
<name>A0ABV7YRN2_9BACT</name>
<evidence type="ECO:0000313" key="10">
    <source>
        <dbReference type="Proteomes" id="UP001595616"/>
    </source>
</evidence>
<feature type="region of interest" description="Disordered" evidence="7">
    <location>
        <begin position="368"/>
        <end position="394"/>
    </location>
</feature>
<reference evidence="10" key="1">
    <citation type="journal article" date="2019" name="Int. J. Syst. Evol. Microbiol.">
        <title>The Global Catalogue of Microorganisms (GCM) 10K type strain sequencing project: providing services to taxonomists for standard genome sequencing and annotation.</title>
        <authorList>
            <consortium name="The Broad Institute Genomics Platform"/>
            <consortium name="The Broad Institute Genome Sequencing Center for Infectious Disease"/>
            <person name="Wu L."/>
            <person name="Ma J."/>
        </authorList>
    </citation>
    <scope>NUCLEOTIDE SEQUENCE [LARGE SCALE GENOMIC DNA]</scope>
    <source>
        <strain evidence="10">CECT 7956</strain>
    </source>
</reference>
<feature type="transmembrane region" description="Helical" evidence="8">
    <location>
        <begin position="227"/>
        <end position="247"/>
    </location>
</feature>
<keyword evidence="4 8" id="KW-0812">Transmembrane</keyword>
<feature type="transmembrane region" description="Helical" evidence="8">
    <location>
        <begin position="304"/>
        <end position="327"/>
    </location>
</feature>
<dbReference type="CDD" id="cd06853">
    <property type="entry name" value="GT_WecA_like"/>
    <property type="match status" value="1"/>
</dbReference>
<evidence type="ECO:0000313" key="9">
    <source>
        <dbReference type="EMBL" id="MFC3809834.1"/>
    </source>
</evidence>
<keyword evidence="5 8" id="KW-1133">Transmembrane helix</keyword>
<evidence type="ECO:0000256" key="3">
    <source>
        <dbReference type="ARBA" id="ARBA00022679"/>
    </source>
</evidence>
<comment type="subcellular location">
    <subcellularLocation>
        <location evidence="1">Cell membrane</location>
        <topology evidence="1">Multi-pass membrane protein</topology>
    </subcellularLocation>
</comment>
<gene>
    <name evidence="9" type="ORF">ACFOOI_04130</name>
</gene>
<dbReference type="PANTHER" id="PTHR22926:SF3">
    <property type="entry name" value="UNDECAPRENYL-PHOSPHATE ALPHA-N-ACETYLGLUCOSAMINYL 1-PHOSPHATE TRANSFERASE"/>
    <property type="match status" value="1"/>
</dbReference>
<sequence length="394" mass="43939">MNLIFENLVGEKSIQILISMVFALLVTWRSIPVIINICNLKGLMVDPIKRSSHETPTPTFGGVAIFAGTLIGYMMWNFFDEGFLLHKVFLGLMVLFFLGIKDDMFALAPFKKLASEVLVAVLVVVGSDLRITSFFGIFGVHELPYLISILFTIFLFVALINSFNLIDGIDGLSGGIGMIASGGFGLWFAMNDQWSLACLGLSLSASLVGFLRYNFSPTNKIFMGDTGSLIVGYIISVLAIQFVQFNVYNQNPNSVYKNAPVIAIVLLSVPIFDTLRVFGLRILKGKSPFKADRLHLHHLMVDNGLSHIGTSIIMICTTVILTSFTYFLRSYFTNTELSFSLICLFLVYLGVSYNLEIRRLKYHKQKINEKETSPSNNNNQQRPKISFEGSINPN</sequence>
<feature type="transmembrane region" description="Helical" evidence="8">
    <location>
        <begin position="16"/>
        <end position="38"/>
    </location>
</feature>
<evidence type="ECO:0000256" key="4">
    <source>
        <dbReference type="ARBA" id="ARBA00022692"/>
    </source>
</evidence>
<evidence type="ECO:0000256" key="1">
    <source>
        <dbReference type="ARBA" id="ARBA00004651"/>
    </source>
</evidence>
<feature type="transmembrane region" description="Helical" evidence="8">
    <location>
        <begin position="59"/>
        <end position="76"/>
    </location>
</feature>
<feature type="compositionally biased region" description="Polar residues" evidence="7">
    <location>
        <begin position="373"/>
        <end position="394"/>
    </location>
</feature>
<evidence type="ECO:0000256" key="8">
    <source>
        <dbReference type="SAM" id="Phobius"/>
    </source>
</evidence>
<keyword evidence="3" id="KW-0808">Transferase</keyword>
<protein>
    <submittedName>
        <fullName evidence="9">Glycosyltransferase family 4 protein</fullName>
    </submittedName>
</protein>
<feature type="transmembrane region" description="Helical" evidence="8">
    <location>
        <begin position="339"/>
        <end position="357"/>
    </location>
</feature>
<keyword evidence="2" id="KW-1003">Cell membrane</keyword>
<feature type="transmembrane region" description="Helical" evidence="8">
    <location>
        <begin position="172"/>
        <end position="188"/>
    </location>
</feature>
<dbReference type="Proteomes" id="UP001595616">
    <property type="component" value="Unassembled WGS sequence"/>
</dbReference>
<proteinExistence type="predicted"/>
<dbReference type="InterPro" id="IPR000715">
    <property type="entry name" value="Glycosyl_transferase_4"/>
</dbReference>
<dbReference type="Pfam" id="PF00953">
    <property type="entry name" value="Glycos_transf_4"/>
    <property type="match status" value="1"/>
</dbReference>
<dbReference type="PROSITE" id="PS01348">
    <property type="entry name" value="MRAY_2"/>
    <property type="match status" value="1"/>
</dbReference>
<evidence type="ECO:0000256" key="7">
    <source>
        <dbReference type="SAM" id="MobiDB-lite"/>
    </source>
</evidence>
<feature type="transmembrane region" description="Helical" evidence="8">
    <location>
        <begin position="194"/>
        <end position="215"/>
    </location>
</feature>